<dbReference type="Pfam" id="PF07690">
    <property type="entry name" value="MFS_1"/>
    <property type="match status" value="1"/>
</dbReference>
<proteinExistence type="predicted"/>
<feature type="transmembrane region" description="Helical" evidence="6">
    <location>
        <begin position="135"/>
        <end position="154"/>
    </location>
</feature>
<dbReference type="PROSITE" id="PS50850">
    <property type="entry name" value="MFS"/>
    <property type="match status" value="1"/>
</dbReference>
<organism evidence="8 9">
    <name type="scientific">Zasmidium cellare</name>
    <name type="common">Wine cellar mold</name>
    <name type="synonym">Racodium cellare</name>
    <dbReference type="NCBI Taxonomy" id="395010"/>
    <lineage>
        <taxon>Eukaryota</taxon>
        <taxon>Fungi</taxon>
        <taxon>Dikarya</taxon>
        <taxon>Ascomycota</taxon>
        <taxon>Pezizomycotina</taxon>
        <taxon>Dothideomycetes</taxon>
        <taxon>Dothideomycetidae</taxon>
        <taxon>Mycosphaerellales</taxon>
        <taxon>Mycosphaerellaceae</taxon>
        <taxon>Zasmidium</taxon>
    </lineage>
</organism>
<feature type="transmembrane region" description="Helical" evidence="6">
    <location>
        <begin position="412"/>
        <end position="431"/>
    </location>
</feature>
<dbReference type="InterPro" id="IPR036259">
    <property type="entry name" value="MFS_trans_sf"/>
</dbReference>
<evidence type="ECO:0000256" key="2">
    <source>
        <dbReference type="ARBA" id="ARBA00022692"/>
    </source>
</evidence>
<keyword evidence="2 6" id="KW-0812">Transmembrane</keyword>
<protein>
    <recommendedName>
        <fullName evidence="7">Major facilitator superfamily (MFS) profile domain-containing protein</fullName>
    </recommendedName>
</protein>
<keyword evidence="4 6" id="KW-0472">Membrane</keyword>
<feature type="transmembrane region" description="Helical" evidence="6">
    <location>
        <begin position="222"/>
        <end position="239"/>
    </location>
</feature>
<feature type="transmembrane region" description="Helical" evidence="6">
    <location>
        <begin position="335"/>
        <end position="357"/>
    </location>
</feature>
<feature type="transmembrane region" description="Helical" evidence="6">
    <location>
        <begin position="369"/>
        <end position="392"/>
    </location>
</feature>
<keyword evidence="9" id="KW-1185">Reference proteome</keyword>
<evidence type="ECO:0000256" key="1">
    <source>
        <dbReference type="ARBA" id="ARBA00004141"/>
    </source>
</evidence>
<evidence type="ECO:0000259" key="7">
    <source>
        <dbReference type="PROSITE" id="PS50850"/>
    </source>
</evidence>
<feature type="transmembrane region" description="Helical" evidence="6">
    <location>
        <begin position="166"/>
        <end position="183"/>
    </location>
</feature>
<evidence type="ECO:0000256" key="6">
    <source>
        <dbReference type="SAM" id="Phobius"/>
    </source>
</evidence>
<dbReference type="PANTHER" id="PTHR23502">
    <property type="entry name" value="MAJOR FACILITATOR SUPERFAMILY"/>
    <property type="match status" value="1"/>
</dbReference>
<feature type="compositionally biased region" description="Basic and acidic residues" evidence="5">
    <location>
        <begin position="45"/>
        <end position="74"/>
    </location>
</feature>
<evidence type="ECO:0000256" key="4">
    <source>
        <dbReference type="ARBA" id="ARBA00023136"/>
    </source>
</evidence>
<evidence type="ECO:0000256" key="3">
    <source>
        <dbReference type="ARBA" id="ARBA00022989"/>
    </source>
</evidence>
<feature type="transmembrane region" description="Helical" evidence="6">
    <location>
        <begin position="437"/>
        <end position="461"/>
    </location>
</feature>
<accession>A0ABR0EAX9</accession>
<dbReference type="InterPro" id="IPR011701">
    <property type="entry name" value="MFS"/>
</dbReference>
<dbReference type="EMBL" id="JAXOVC010000007">
    <property type="protein sequence ID" value="KAK4498637.1"/>
    <property type="molecule type" value="Genomic_DNA"/>
</dbReference>
<comment type="subcellular location">
    <subcellularLocation>
        <location evidence="1">Membrane</location>
        <topology evidence="1">Multi-pass membrane protein</topology>
    </subcellularLocation>
</comment>
<feature type="transmembrane region" description="Helical" evidence="6">
    <location>
        <begin position="94"/>
        <end position="113"/>
    </location>
</feature>
<feature type="transmembrane region" description="Helical" evidence="6">
    <location>
        <begin position="259"/>
        <end position="280"/>
    </location>
</feature>
<dbReference type="Proteomes" id="UP001305779">
    <property type="component" value="Unassembled WGS sequence"/>
</dbReference>
<evidence type="ECO:0000256" key="5">
    <source>
        <dbReference type="SAM" id="MobiDB-lite"/>
    </source>
</evidence>
<reference evidence="8 9" key="1">
    <citation type="journal article" date="2023" name="G3 (Bethesda)">
        <title>A chromosome-level genome assembly of Zasmidium syzygii isolated from banana leaves.</title>
        <authorList>
            <person name="van Westerhoven A.C."/>
            <person name="Mehrabi R."/>
            <person name="Talebi R."/>
            <person name="Steentjes M.B.F."/>
            <person name="Corcolon B."/>
            <person name="Chong P.A."/>
            <person name="Kema G.H.J."/>
            <person name="Seidl M.F."/>
        </authorList>
    </citation>
    <scope>NUCLEOTIDE SEQUENCE [LARGE SCALE GENOMIC DNA]</scope>
    <source>
        <strain evidence="8 9">P124</strain>
    </source>
</reference>
<dbReference type="SUPFAM" id="SSF103473">
    <property type="entry name" value="MFS general substrate transporter"/>
    <property type="match status" value="1"/>
</dbReference>
<dbReference type="PANTHER" id="PTHR23502:SF47">
    <property type="entry name" value="MAJOR FACILITATOR SUPERFAMILY (MFS) PROFILE DOMAIN-CONTAINING PROTEIN-RELATED"/>
    <property type="match status" value="1"/>
</dbReference>
<feature type="transmembrane region" description="Helical" evidence="6">
    <location>
        <begin position="507"/>
        <end position="526"/>
    </location>
</feature>
<dbReference type="Gene3D" id="1.20.1250.20">
    <property type="entry name" value="MFS general substrate transporter like domains"/>
    <property type="match status" value="1"/>
</dbReference>
<feature type="transmembrane region" description="Helical" evidence="6">
    <location>
        <begin position="189"/>
        <end position="210"/>
    </location>
</feature>
<evidence type="ECO:0000313" key="8">
    <source>
        <dbReference type="EMBL" id="KAK4498637.1"/>
    </source>
</evidence>
<feature type="compositionally biased region" description="Low complexity" evidence="5">
    <location>
        <begin position="28"/>
        <end position="38"/>
    </location>
</feature>
<evidence type="ECO:0000313" key="9">
    <source>
        <dbReference type="Proteomes" id="UP001305779"/>
    </source>
</evidence>
<comment type="caution">
    <text evidence="8">The sequence shown here is derived from an EMBL/GenBank/DDBJ whole genome shotgun (WGS) entry which is preliminary data.</text>
</comment>
<feature type="transmembrane region" description="Helical" evidence="6">
    <location>
        <begin position="473"/>
        <end position="495"/>
    </location>
</feature>
<sequence>MSRKSWMEIGLMIAQVRQYKAIAQDVEQNQNTSNTTTTPGCETQEAARSDVEKRSSKSREEEQQREHHKAERLGETWAPNDPHNPQNWSYTRKWIYTIIVCMTNFITSGAASFDTEVVPQAMQTYNLHGTPGEQVALLATTLYMVMFGLGTPIAAPLSETFGRNPVYIFGLLGMVCFSLGSAAAPNVQTWIICRAFMGFFGSPPNVTFGGTSADMWSPKERTYIFPILSSFVFLGPFVAPTVADLIATSPLVDWHWTSWLTAIVAGSLAATIAVFVPETYSPVLLAYRAKCGRRSGGHGKGSVESGKVSSLFTKLRKSMLTPWTLLATEPMLTLFTLYLFIIYSVLFGLLPGFTYIFGANGYYGFSQTGVGLCFLAMDVGFLAALPIVAWVYPRYLRRLKEGGGKVVPEERLWYAIIGGPLLPISIFWLAWTPPSGLSFWCPLVASGVFGLASLTIFISIFQYTVDTYESVCASALVGMTISRYIVGAMMIHAAIPMIQHMGVPKALTVWGALAAVMAPVPLLFYWKGHIFRAMSTRATDMGAWSAANN</sequence>
<keyword evidence="3 6" id="KW-1133">Transmembrane helix</keyword>
<gene>
    <name evidence="8" type="ORF">PRZ48_009147</name>
</gene>
<feature type="domain" description="Major facilitator superfamily (MFS) profile" evidence="7">
    <location>
        <begin position="96"/>
        <end position="529"/>
    </location>
</feature>
<name>A0ABR0EAX9_ZASCE</name>
<dbReference type="InterPro" id="IPR020846">
    <property type="entry name" value="MFS_dom"/>
</dbReference>
<feature type="region of interest" description="Disordered" evidence="5">
    <location>
        <begin position="27"/>
        <end position="82"/>
    </location>
</feature>